<gene>
    <name evidence="1" type="ORF">SAMN05877838_2590</name>
</gene>
<organism evidence="1 2">
    <name type="scientific">Hoeflea halophila</name>
    <dbReference type="NCBI Taxonomy" id="714899"/>
    <lineage>
        <taxon>Bacteria</taxon>
        <taxon>Pseudomonadati</taxon>
        <taxon>Pseudomonadota</taxon>
        <taxon>Alphaproteobacteria</taxon>
        <taxon>Hyphomicrobiales</taxon>
        <taxon>Rhizobiaceae</taxon>
        <taxon>Hoeflea</taxon>
    </lineage>
</organism>
<dbReference type="AlphaFoldDB" id="A0A286ICF4"/>
<accession>A0A286ICF4</accession>
<sequence length="350" mass="36614">MASSIALPGSLWTNHLPPTRNDSRGSGFSARTALFALGALALFGFATATPAQTVHQIRTAAPVDKIIAEGEQVHVRAGGQVLKVVSCTAKSGLCLEPAAVFPVQDPAPGVALPDGRIATTISGDIRQAWFARPTQRYAHGVLGDAVEAGSLVAVSVSGRLVEAVLPDDQVFEDITPRIADLDGDGTNEVIAIRSSVAGGAAVAIYGLADGALQLRGAGTENGRPNRWLNIAGFMPRADGGYTLYGVRTPHIGGRLFSLDFRNGTVSERNDIATDLSNHIIGSRELGMSATGMFGGRVELVLPSQDRRRLRFPLSDRVDIPLPGSIDKAIALLAGRVITATEDGTLIIVSP</sequence>
<protein>
    <recommendedName>
        <fullName evidence="3">FG-GAP repeat protein</fullName>
    </recommendedName>
</protein>
<keyword evidence="2" id="KW-1185">Reference proteome</keyword>
<evidence type="ECO:0000313" key="2">
    <source>
        <dbReference type="Proteomes" id="UP000219465"/>
    </source>
</evidence>
<evidence type="ECO:0000313" key="1">
    <source>
        <dbReference type="EMBL" id="SOE17687.1"/>
    </source>
</evidence>
<evidence type="ECO:0008006" key="3">
    <source>
        <dbReference type="Google" id="ProtNLM"/>
    </source>
</evidence>
<dbReference type="EMBL" id="OCPC01000003">
    <property type="protein sequence ID" value="SOE17687.1"/>
    <property type="molecule type" value="Genomic_DNA"/>
</dbReference>
<dbReference type="Proteomes" id="UP000219465">
    <property type="component" value="Unassembled WGS sequence"/>
</dbReference>
<proteinExistence type="predicted"/>
<name>A0A286ICF4_9HYPH</name>
<reference evidence="2" key="1">
    <citation type="submission" date="2017-08" db="EMBL/GenBank/DDBJ databases">
        <authorList>
            <person name="Varghese N."/>
            <person name="Submissions S."/>
        </authorList>
    </citation>
    <scope>NUCLEOTIDE SEQUENCE [LARGE SCALE GENOMIC DNA]</scope>
    <source>
        <strain evidence="2">KCTC 23107</strain>
    </source>
</reference>